<dbReference type="InterPro" id="IPR011856">
    <property type="entry name" value="tRNA_endonuc-like_dom_sf"/>
</dbReference>
<keyword evidence="3" id="KW-0255">Endonuclease</keyword>
<protein>
    <submittedName>
        <fullName evidence="3">Heteromeric transposase endonuclease subunit TnsA</fullName>
    </submittedName>
</protein>
<dbReference type="SUPFAM" id="SSF52980">
    <property type="entry name" value="Restriction endonuclease-like"/>
    <property type="match status" value="1"/>
</dbReference>
<dbReference type="GO" id="GO:0003676">
    <property type="term" value="F:nucleic acid binding"/>
    <property type="evidence" value="ECO:0007669"/>
    <property type="project" value="InterPro"/>
</dbReference>
<evidence type="ECO:0000313" key="3">
    <source>
        <dbReference type="EMBL" id="RTQ93700.1"/>
    </source>
</evidence>
<evidence type="ECO:0000259" key="1">
    <source>
        <dbReference type="Pfam" id="PF08721"/>
    </source>
</evidence>
<dbReference type="OrthoDB" id="5291587at2"/>
<dbReference type="Proteomes" id="UP000276349">
    <property type="component" value="Unassembled WGS sequence"/>
</dbReference>
<dbReference type="InterPro" id="IPR014833">
    <property type="entry name" value="TnsA_N"/>
</dbReference>
<keyword evidence="3" id="KW-0378">Hydrolase</keyword>
<feature type="domain" description="TnsA endonuclease N-terminal" evidence="2">
    <location>
        <begin position="82"/>
        <end position="177"/>
    </location>
</feature>
<dbReference type="Pfam" id="PF08721">
    <property type="entry name" value="Tn7_Tnp_TnsA_C"/>
    <property type="match status" value="1"/>
</dbReference>
<dbReference type="Pfam" id="PF08722">
    <property type="entry name" value="Tn7_TnsA-like_N"/>
    <property type="match status" value="1"/>
</dbReference>
<organism evidence="3 4">
    <name type="scientific">Lysinibacillus telephonicus</name>
    <dbReference type="NCBI Taxonomy" id="1714840"/>
    <lineage>
        <taxon>Bacteria</taxon>
        <taxon>Bacillati</taxon>
        <taxon>Bacillota</taxon>
        <taxon>Bacilli</taxon>
        <taxon>Bacillales</taxon>
        <taxon>Bacillaceae</taxon>
        <taxon>Lysinibacillus</taxon>
    </lineage>
</organism>
<dbReference type="Gene3D" id="1.10.10.10">
    <property type="entry name" value="Winged helix-like DNA-binding domain superfamily/Winged helix DNA-binding domain"/>
    <property type="match status" value="1"/>
</dbReference>
<keyword evidence="3" id="KW-0540">Nuclease</keyword>
<dbReference type="EMBL" id="RXNR01000017">
    <property type="protein sequence ID" value="RTQ93700.1"/>
    <property type="molecule type" value="Genomic_DNA"/>
</dbReference>
<name>A0A3S0JXI3_9BACI</name>
<dbReference type="InterPro" id="IPR014832">
    <property type="entry name" value="TnsA_C"/>
</dbReference>
<dbReference type="CDD" id="cd22362">
    <property type="entry name" value="TnsA_endonuclease-like"/>
    <property type="match status" value="1"/>
</dbReference>
<gene>
    <name evidence="3" type="ORF">EKG35_08050</name>
</gene>
<evidence type="ECO:0000259" key="2">
    <source>
        <dbReference type="Pfam" id="PF08722"/>
    </source>
</evidence>
<dbReference type="AlphaFoldDB" id="A0A3S0JXI3"/>
<keyword evidence="4" id="KW-1185">Reference proteome</keyword>
<reference evidence="3 4" key="1">
    <citation type="submission" date="2018-12" db="EMBL/GenBank/DDBJ databases">
        <authorList>
            <person name="Yu L."/>
        </authorList>
    </citation>
    <scope>NUCLEOTIDE SEQUENCE [LARGE SCALE GENOMIC DNA]</scope>
    <source>
        <strain evidence="3 4">S5H2222</strain>
    </source>
</reference>
<proteinExistence type="predicted"/>
<dbReference type="InterPro" id="IPR011335">
    <property type="entry name" value="Restrct_endonuc-II-like"/>
</dbReference>
<sequence length="283" mass="33444">MPSGMEGVAMVSSYYSTSMKVQKYLKEGRGQGIGINYIPWTKTSDYSSLGRATRIKGIKIPRIFHLQSDIQYRAFLLFEYHSSVIDIRETYPLLDVMETINIDDLRFDKYRDKDTNEPFVIITNFLLTLRDEKGKERLIARTVKNTSELKRKITWEKLEIERRYWSEKGIEWKVITEKQLPRILAKNLEWIRETLLEGNEEEFDKDLLSTHLLSELFNNDHLPVRNVLRQFDKTEGLPKGTGLFLFRYLIAKKDIRINLNQLIDLSETVKNLTLMEMEEHVWS</sequence>
<feature type="domain" description="TnsA endonuclease C-terminal" evidence="1">
    <location>
        <begin position="180"/>
        <end position="259"/>
    </location>
</feature>
<accession>A0A3S0JXI3</accession>
<dbReference type="Gene3D" id="3.40.1350.10">
    <property type="match status" value="1"/>
</dbReference>
<dbReference type="GO" id="GO:0004519">
    <property type="term" value="F:endonuclease activity"/>
    <property type="evidence" value="ECO:0007669"/>
    <property type="project" value="UniProtKB-KW"/>
</dbReference>
<evidence type="ECO:0000313" key="4">
    <source>
        <dbReference type="Proteomes" id="UP000276349"/>
    </source>
</evidence>
<comment type="caution">
    <text evidence="3">The sequence shown here is derived from an EMBL/GenBank/DDBJ whole genome shotgun (WGS) entry which is preliminary data.</text>
</comment>
<dbReference type="InterPro" id="IPR036388">
    <property type="entry name" value="WH-like_DNA-bd_sf"/>
</dbReference>